<organism evidence="2 3">
    <name type="scientific">Saccharomonospora viridis</name>
    <dbReference type="NCBI Taxonomy" id="1852"/>
    <lineage>
        <taxon>Bacteria</taxon>
        <taxon>Bacillati</taxon>
        <taxon>Actinomycetota</taxon>
        <taxon>Actinomycetes</taxon>
        <taxon>Pseudonocardiales</taxon>
        <taxon>Pseudonocardiaceae</taxon>
        <taxon>Saccharomonospora</taxon>
    </lineage>
</organism>
<feature type="region of interest" description="Disordered" evidence="1">
    <location>
        <begin position="1"/>
        <end position="27"/>
    </location>
</feature>
<dbReference type="Proteomes" id="UP000030848">
    <property type="component" value="Unassembled WGS sequence"/>
</dbReference>
<protein>
    <submittedName>
        <fullName evidence="2">Uncharacterized protein</fullName>
    </submittedName>
</protein>
<proteinExistence type="predicted"/>
<reference evidence="2 3" key="1">
    <citation type="submission" date="2014-10" db="EMBL/GenBank/DDBJ databases">
        <title>Genome sequence of Micropolyspora internatus JCM3315.</title>
        <authorList>
            <person name="Shin S.-K."/>
            <person name="Yi H."/>
        </authorList>
    </citation>
    <scope>NUCLEOTIDE SEQUENCE [LARGE SCALE GENOMIC DNA]</scope>
    <source>
        <strain evidence="2 3">JCM 3315</strain>
    </source>
</reference>
<evidence type="ECO:0000313" key="2">
    <source>
        <dbReference type="EMBL" id="KHF43227.1"/>
    </source>
</evidence>
<accession>A0A837D6F1</accession>
<evidence type="ECO:0000256" key="1">
    <source>
        <dbReference type="SAM" id="MobiDB-lite"/>
    </source>
</evidence>
<gene>
    <name evidence="2" type="ORF">MINT15_34290</name>
</gene>
<name>A0A837D6F1_9PSEU</name>
<sequence>MGSDIGGSDIASTDGGLPGAIRGDRGHCASLEDHERFRCPRTSPIMGVGIGS</sequence>
<dbReference type="AlphaFoldDB" id="A0A837D6F1"/>
<dbReference type="EMBL" id="JRZE01000006">
    <property type="protein sequence ID" value="KHF43227.1"/>
    <property type="molecule type" value="Genomic_DNA"/>
</dbReference>
<comment type="caution">
    <text evidence="2">The sequence shown here is derived from an EMBL/GenBank/DDBJ whole genome shotgun (WGS) entry which is preliminary data.</text>
</comment>
<evidence type="ECO:0000313" key="3">
    <source>
        <dbReference type="Proteomes" id="UP000030848"/>
    </source>
</evidence>